<comment type="subcellular location">
    <subcellularLocation>
        <location evidence="1">Cytoplasm</location>
    </subcellularLocation>
</comment>
<keyword evidence="2" id="KW-0963">Cytoplasm</keyword>
<evidence type="ECO:0000256" key="3">
    <source>
        <dbReference type="ARBA" id="ARBA00023186"/>
    </source>
</evidence>
<proteinExistence type="predicted"/>
<dbReference type="Gene3D" id="1.10.287.370">
    <property type="match status" value="1"/>
</dbReference>
<evidence type="ECO:0000256" key="1">
    <source>
        <dbReference type="ARBA" id="ARBA00004496"/>
    </source>
</evidence>
<keyword evidence="3" id="KW-0143">Chaperone</keyword>
<accession>A0A1B6H2X5</accession>
<protein>
    <submittedName>
        <fullName evidence="4">Uncharacterized protein</fullName>
    </submittedName>
</protein>
<dbReference type="InterPro" id="IPR030482">
    <property type="entry name" value="PDRG1"/>
</dbReference>
<dbReference type="GO" id="GO:0005737">
    <property type="term" value="C:cytoplasm"/>
    <property type="evidence" value="ECO:0007669"/>
    <property type="project" value="UniProtKB-SubCell"/>
</dbReference>
<name>A0A1B6H2X5_9HEMI</name>
<evidence type="ECO:0000256" key="2">
    <source>
        <dbReference type="ARBA" id="ARBA00022490"/>
    </source>
</evidence>
<sequence length="132" mass="14912">MENPNLSLKQLHAIEQQGESILRDRAEIIALDRRRNGNREALRNLTREKGTKTWFALGPMLVKMPVSTATSLLNKDQVTINSEINKIRSDLKVKVNKLRDLEFESPLPGLDLKPMTREEMAAVNQVLGGHAE</sequence>
<organism evidence="4">
    <name type="scientific">Cuerna arida</name>
    <dbReference type="NCBI Taxonomy" id="1464854"/>
    <lineage>
        <taxon>Eukaryota</taxon>
        <taxon>Metazoa</taxon>
        <taxon>Ecdysozoa</taxon>
        <taxon>Arthropoda</taxon>
        <taxon>Hexapoda</taxon>
        <taxon>Insecta</taxon>
        <taxon>Pterygota</taxon>
        <taxon>Neoptera</taxon>
        <taxon>Paraneoptera</taxon>
        <taxon>Hemiptera</taxon>
        <taxon>Auchenorrhyncha</taxon>
        <taxon>Membracoidea</taxon>
        <taxon>Cicadellidae</taxon>
        <taxon>Cicadellinae</taxon>
        <taxon>Proconiini</taxon>
        <taxon>Cuerna</taxon>
    </lineage>
</organism>
<reference evidence="4" key="1">
    <citation type="submission" date="2015-11" db="EMBL/GenBank/DDBJ databases">
        <title>De novo transcriptome assembly of four potential Pierce s Disease insect vectors from Arizona vineyards.</title>
        <authorList>
            <person name="Tassone E.E."/>
        </authorList>
    </citation>
    <scope>NUCLEOTIDE SEQUENCE</scope>
</reference>
<dbReference type="PANTHER" id="PTHR21162:SF0">
    <property type="entry name" value="P53 AND DNA DAMAGE-REGULATED PROTEIN 1"/>
    <property type="match status" value="1"/>
</dbReference>
<gene>
    <name evidence="4" type="ORF">g.22231</name>
</gene>
<dbReference type="CDD" id="cd22860">
    <property type="entry name" value="PDRG1"/>
    <property type="match status" value="1"/>
</dbReference>
<dbReference type="AlphaFoldDB" id="A0A1B6H2X5"/>
<dbReference type="InterPro" id="IPR009053">
    <property type="entry name" value="Prefoldin"/>
</dbReference>
<dbReference type="SUPFAM" id="SSF46579">
    <property type="entry name" value="Prefoldin"/>
    <property type="match status" value="1"/>
</dbReference>
<dbReference type="PANTHER" id="PTHR21162">
    <property type="entry name" value="P53 AND DNA DAMAGE-REGULATED PROTEIN"/>
    <property type="match status" value="1"/>
</dbReference>
<dbReference type="EMBL" id="GECZ01000781">
    <property type="protein sequence ID" value="JAS68988.1"/>
    <property type="molecule type" value="Transcribed_RNA"/>
</dbReference>
<evidence type="ECO:0000313" key="4">
    <source>
        <dbReference type="EMBL" id="JAS68988.1"/>
    </source>
</evidence>